<accession>A0AAU9R784</accession>
<protein>
    <submittedName>
        <fullName evidence="1">Uncharacterized protein</fullName>
    </submittedName>
</protein>
<sequence>MQITYYSYFAFTSQIIQTDAYVEIALYN</sequence>
<evidence type="ECO:0000313" key="2">
    <source>
        <dbReference type="Proteomes" id="UP001295440"/>
    </source>
</evidence>
<gene>
    <name evidence="1" type="ORF">LDD865_1700</name>
</gene>
<reference evidence="1" key="1">
    <citation type="submission" date="2022-02" db="EMBL/GenBank/DDBJ databases">
        <authorList>
            <person name="Deutsch MARIE S."/>
        </authorList>
    </citation>
    <scope>NUCLEOTIDE SEQUENCE</scope>
    <source>
        <strain evidence="1">CIRM-BIA865</strain>
    </source>
</reference>
<proteinExistence type="predicted"/>
<evidence type="ECO:0000313" key="1">
    <source>
        <dbReference type="EMBL" id="CAH1706857.1"/>
    </source>
</evidence>
<dbReference type="EMBL" id="OV915080">
    <property type="protein sequence ID" value="CAH1706857.1"/>
    <property type="molecule type" value="Genomic_DNA"/>
</dbReference>
<dbReference type="AlphaFoldDB" id="A0AAU9R784"/>
<name>A0AAU9R784_9LACO</name>
<organism evidence="1 2">
    <name type="scientific">Lactobacillus delbrueckii subsp. delbrueckii</name>
    <dbReference type="NCBI Taxonomy" id="83684"/>
    <lineage>
        <taxon>Bacteria</taxon>
        <taxon>Bacillati</taxon>
        <taxon>Bacillota</taxon>
        <taxon>Bacilli</taxon>
        <taxon>Lactobacillales</taxon>
        <taxon>Lactobacillaceae</taxon>
        <taxon>Lactobacillus</taxon>
    </lineage>
</organism>
<dbReference type="Proteomes" id="UP001295440">
    <property type="component" value="Chromosome"/>
</dbReference>